<sequence length="694" mass="79074">MILPHFESNYNSVIKFPKVKRLQSFSYVAHPKQGSFLLPFEDLVNITFFRSTMMNSKDHSVCVMTPAEVRDICGAGLENTTVREASDYKNIVFTGDLLDARTNPNATDKLEEIVSKRMMEYKRMQTVTTKYALAGSSNLPGLLRVNSPRKSPFPMEQRVSRIAYDWFQELQSLVAYALMKPGRLLEECFENRIKTKGPYNALHFRIEADMKKELKRTPASIIKFVDNSRQVPKDMPLYIALAGSIDSHRQAFADVNYTIVSKTDWAPEIMNVTKGHREILAFFEQLVLFHSEFFVGTSVSSMSFYVMAGRTQMEERHSLDYLSRGRADVFCCRGGIPYDSSAHTVANIYKVREIYNIALWGSPSDGSATGGSAIFMNLLNDEFRRRGHRVFVISNEHGEKQVNRKRMSPKDFHLHILNQNQYPAKLLPKYLKVGSKGENTRVIMRSDGPFALHRRKVQQDEELLKTVIQYCDILIFQSDWSRRATEKHVSYYKKVPSRVRKVIIGNAADPFTFFPPTRARHVPSNGRIRVGTSVWSTAERKNFDLIQKIVPFLDPIEYELVIVGRVPDNFDKTLFEERNFTLYPPMDQRELGIFLRTRVDAFLAPSWYECFSNSEVQASTSGLPIIALNESSHGEVVGNGGVFFGSGENHSDITSALEAFQRLRSEYDTIASQIDPPSIREVAKQYLEAAGLVG</sequence>
<feature type="domain" description="Glycosyl transferase family 1" evidence="3">
    <location>
        <begin position="538"/>
        <end position="660"/>
    </location>
</feature>
<proteinExistence type="predicted"/>
<evidence type="ECO:0000313" key="5">
    <source>
        <dbReference type="Proteomes" id="UP001295423"/>
    </source>
</evidence>
<dbReference type="Proteomes" id="UP001295423">
    <property type="component" value="Unassembled WGS sequence"/>
</dbReference>
<evidence type="ECO:0000256" key="2">
    <source>
        <dbReference type="ARBA" id="ARBA00022679"/>
    </source>
</evidence>
<dbReference type="SUPFAM" id="SSF53756">
    <property type="entry name" value="UDP-Glycosyltransferase/glycogen phosphorylase"/>
    <property type="match status" value="1"/>
</dbReference>
<dbReference type="AlphaFoldDB" id="A0AAD2PXC5"/>
<dbReference type="Gene3D" id="3.40.50.11350">
    <property type="match status" value="1"/>
</dbReference>
<keyword evidence="1" id="KW-0328">Glycosyltransferase</keyword>
<comment type="caution">
    <text evidence="4">The sequence shown here is derived from an EMBL/GenBank/DDBJ whole genome shotgun (WGS) entry which is preliminary data.</text>
</comment>
<reference evidence="4" key="1">
    <citation type="submission" date="2023-08" db="EMBL/GenBank/DDBJ databases">
        <authorList>
            <person name="Audoor S."/>
            <person name="Bilcke G."/>
        </authorList>
    </citation>
    <scope>NUCLEOTIDE SEQUENCE</scope>
</reference>
<dbReference type="GO" id="GO:0016757">
    <property type="term" value="F:glycosyltransferase activity"/>
    <property type="evidence" value="ECO:0007669"/>
    <property type="project" value="UniProtKB-KW"/>
</dbReference>
<evidence type="ECO:0000259" key="3">
    <source>
        <dbReference type="Pfam" id="PF00534"/>
    </source>
</evidence>
<evidence type="ECO:0000313" key="4">
    <source>
        <dbReference type="EMBL" id="CAJ1965934.1"/>
    </source>
</evidence>
<dbReference type="Pfam" id="PF00534">
    <property type="entry name" value="Glycos_transf_1"/>
    <property type="match status" value="1"/>
</dbReference>
<dbReference type="CDD" id="cd03801">
    <property type="entry name" value="GT4_PimA-like"/>
    <property type="match status" value="1"/>
</dbReference>
<dbReference type="PANTHER" id="PTHR46401">
    <property type="entry name" value="GLYCOSYLTRANSFERASE WBBK-RELATED"/>
    <property type="match status" value="1"/>
</dbReference>
<accession>A0AAD2PXC5</accession>
<dbReference type="CDD" id="cd11296">
    <property type="entry name" value="O-FucT_like"/>
    <property type="match status" value="1"/>
</dbReference>
<dbReference type="EMBL" id="CAKOGP040002236">
    <property type="protein sequence ID" value="CAJ1965934.1"/>
    <property type="molecule type" value="Genomic_DNA"/>
</dbReference>
<organism evidence="4 5">
    <name type="scientific">Cylindrotheca closterium</name>
    <dbReference type="NCBI Taxonomy" id="2856"/>
    <lineage>
        <taxon>Eukaryota</taxon>
        <taxon>Sar</taxon>
        <taxon>Stramenopiles</taxon>
        <taxon>Ochrophyta</taxon>
        <taxon>Bacillariophyta</taxon>
        <taxon>Bacillariophyceae</taxon>
        <taxon>Bacillariophycidae</taxon>
        <taxon>Bacillariales</taxon>
        <taxon>Bacillariaceae</taxon>
        <taxon>Cylindrotheca</taxon>
    </lineage>
</organism>
<dbReference type="InterPro" id="IPR001296">
    <property type="entry name" value="Glyco_trans_1"/>
</dbReference>
<gene>
    <name evidence="4" type="ORF">CYCCA115_LOCUS21520</name>
</gene>
<evidence type="ECO:0000256" key="1">
    <source>
        <dbReference type="ARBA" id="ARBA00022676"/>
    </source>
</evidence>
<name>A0AAD2PXC5_9STRA</name>
<dbReference type="Gene3D" id="3.40.50.2000">
    <property type="entry name" value="Glycogen Phosphorylase B"/>
    <property type="match status" value="1"/>
</dbReference>
<keyword evidence="5" id="KW-1185">Reference proteome</keyword>
<dbReference type="PANTHER" id="PTHR46401:SF2">
    <property type="entry name" value="GLYCOSYLTRANSFERASE WBBK-RELATED"/>
    <property type="match status" value="1"/>
</dbReference>
<keyword evidence="2" id="KW-0808">Transferase</keyword>
<protein>
    <recommendedName>
        <fullName evidence="3">Glycosyl transferase family 1 domain-containing protein</fullName>
    </recommendedName>
</protein>